<gene>
    <name evidence="1" type="ORF">IM725_14015</name>
</gene>
<name>A0ABR9SI36_9BURK</name>
<accession>A0ABR9SI36</accession>
<keyword evidence="2" id="KW-1185">Reference proteome</keyword>
<dbReference type="Proteomes" id="UP000715965">
    <property type="component" value="Unassembled WGS sequence"/>
</dbReference>
<organism evidence="1 2">
    <name type="scientific">Ramlibacter aquaticus</name>
    <dbReference type="NCBI Taxonomy" id="2780094"/>
    <lineage>
        <taxon>Bacteria</taxon>
        <taxon>Pseudomonadati</taxon>
        <taxon>Pseudomonadota</taxon>
        <taxon>Betaproteobacteria</taxon>
        <taxon>Burkholderiales</taxon>
        <taxon>Comamonadaceae</taxon>
        <taxon>Ramlibacter</taxon>
    </lineage>
</organism>
<dbReference type="EMBL" id="JADDOJ010000059">
    <property type="protein sequence ID" value="MBE7941692.1"/>
    <property type="molecule type" value="Genomic_DNA"/>
</dbReference>
<sequence length="353" mass="40825">MESHDDFDISFDDYSERLSLSLMPRTSGEESKGSSLVLTEEDALVGDIRRAAAVLQQLAFCRQAAVCEVRIDRHRRPSIMCHVKTSFRHLCAMLRRDWVELRHHFPSHSVVPYVDAMVRILDRVPELREADPDADPTDAANKVNRFAEELSAVTKTADFRAAMRKRNDRCRVNTAKLKRYIDWVFATQGAKHLAIRIDLCYTKEDRFFTGRPINITRQQALRDFSRFKRWVAEKYPLSGHAWRLEYGLVSGYHFHVLFLLKGHDVWNGSRIGYNFGRQWDGVSTDGMGRHHNCNAGSYVRDGIGLIHRSDTKKLEMLKENAAIYLTKPDMWICEEGRRSFGKGQMPEQWVSSM</sequence>
<evidence type="ECO:0000313" key="2">
    <source>
        <dbReference type="Proteomes" id="UP000715965"/>
    </source>
</evidence>
<evidence type="ECO:0000313" key="1">
    <source>
        <dbReference type="EMBL" id="MBE7941692.1"/>
    </source>
</evidence>
<reference evidence="1 2" key="1">
    <citation type="submission" date="2020-10" db="EMBL/GenBank/DDBJ databases">
        <title>Draft genome of Ramlibacter aquaticus LMG 30558.</title>
        <authorList>
            <person name="Props R."/>
        </authorList>
    </citation>
    <scope>NUCLEOTIDE SEQUENCE [LARGE SCALE GENOMIC DNA]</scope>
    <source>
        <strain evidence="1 2">LMG 30558</strain>
    </source>
</reference>
<dbReference type="RefSeq" id="WP_193781254.1">
    <property type="nucleotide sequence ID" value="NZ_JADDOJ010000059.1"/>
</dbReference>
<comment type="caution">
    <text evidence="1">The sequence shown here is derived from an EMBL/GenBank/DDBJ whole genome shotgun (WGS) entry which is preliminary data.</text>
</comment>
<protein>
    <submittedName>
        <fullName evidence="1">Inovirus-type Gp2 protein</fullName>
    </submittedName>
</protein>
<proteinExistence type="predicted"/>